<sequence length="257" mass="29358">MTESILEEARRLIHGPRNKNYGHPRENFADISALFSAYLERPITDLDVANLMILVKVARVKGTGYHRDSYTDIAGYAGCAERIYEEPVEEDGQLALFDFPLPDDLIRNEEHDSLSWVDALNDIAIDLDEDEKPEPRVWRSWTSVPEGVVVTDKDGDTYRRGQGGSWEFLLNYDPSEWEESYVPVGDRNLYAPFTEVVRVSDYHEIYREVETPQSGMHLYIDLDTVTYTSVTNAINALDDVYRSVRAELSLLAEKGTK</sequence>
<dbReference type="KEGG" id="vg:18561394"/>
<reference evidence="2 3" key="1">
    <citation type="journal article" date="2012" name="J. Virol.">
        <title>Complete Genome Sequences of 138 Mycobacteriophages.</title>
        <authorList>
            <consortium name="the Science Education Alliance Phage Hunters Advancing Genomics and Evolutionary Science Program"/>
            <consortium name="the KwaZulu-Natal Research Institute for Tuberculosis and HIV Mycobacterial Genetics Course Students"/>
            <consortium name="the Phage Hunters Integrating Research and Education Program"/>
            <person name="Hatfull G.F."/>
        </authorList>
    </citation>
    <scope>NUCLEOTIDE SEQUENCE [LARGE SCALE GENOMIC DNA]</scope>
</reference>
<dbReference type="InterPro" id="IPR045958">
    <property type="entry name" value="DUF6378"/>
</dbReference>
<accession>G1EV19</accession>
<organism evidence="2 3">
    <name type="scientific">Mycobacterium phage Doom</name>
    <dbReference type="NCBI Taxonomy" id="2922222"/>
    <lineage>
        <taxon>Viruses</taxon>
        <taxon>Duplodnaviria</taxon>
        <taxon>Heunggongvirae</taxon>
        <taxon>Uroviricota</taxon>
        <taxon>Caudoviricetes</taxon>
        <taxon>Fromanvirus</taxon>
        <taxon>Fromanvirus doom</taxon>
    </lineage>
</organism>
<dbReference type="GeneID" id="18561394"/>
<keyword evidence="3" id="KW-1185">Reference proteome</keyword>
<protein>
    <recommendedName>
        <fullName evidence="1">DUF6378 domain-containing protein</fullName>
    </recommendedName>
</protein>
<feature type="domain" description="DUF6378" evidence="1">
    <location>
        <begin position="5"/>
        <end position="83"/>
    </location>
</feature>
<proteinExistence type="predicted"/>
<gene>
    <name evidence="2" type="primary">52</name>
    <name evidence="2" type="ORF">DOOM_52</name>
</gene>
<evidence type="ECO:0000313" key="3">
    <source>
        <dbReference type="Proteomes" id="UP000008426"/>
    </source>
</evidence>
<evidence type="ECO:0000313" key="2">
    <source>
        <dbReference type="EMBL" id="AEJ93642.1"/>
    </source>
</evidence>
<dbReference type="EMBL" id="JN153085">
    <property type="protein sequence ID" value="AEJ93642.1"/>
    <property type="molecule type" value="Genomic_DNA"/>
</dbReference>
<dbReference type="InterPro" id="IPR055879">
    <property type="entry name" value="DUF7456"/>
</dbReference>
<dbReference type="Proteomes" id="UP000008426">
    <property type="component" value="Segment"/>
</dbReference>
<dbReference type="RefSeq" id="YP_009013696.1">
    <property type="nucleotide sequence ID" value="NC_023704.1"/>
</dbReference>
<dbReference type="Pfam" id="PF19905">
    <property type="entry name" value="DUF6378"/>
    <property type="match status" value="1"/>
</dbReference>
<evidence type="ECO:0000259" key="1">
    <source>
        <dbReference type="Pfam" id="PF19905"/>
    </source>
</evidence>
<dbReference type="Pfam" id="PF24255">
    <property type="entry name" value="DUF7456"/>
    <property type="match status" value="1"/>
</dbReference>
<name>G1EV19_9CAUD</name>